<dbReference type="SUPFAM" id="SSF46689">
    <property type="entry name" value="Homeodomain-like"/>
    <property type="match status" value="1"/>
</dbReference>
<dbReference type="Pfam" id="PF00440">
    <property type="entry name" value="TetR_N"/>
    <property type="match status" value="1"/>
</dbReference>
<evidence type="ECO:0000256" key="1">
    <source>
        <dbReference type="ARBA" id="ARBA00023125"/>
    </source>
</evidence>
<dbReference type="PRINTS" id="PR00455">
    <property type="entry name" value="HTHTETR"/>
</dbReference>
<sequence>MNGTAMVGTERAGARLETDRRRLPPEERQQQIVDTAVRFFAEVGLDGKTRELAKRLGVTQSLIFKYFETKQDLIEAVYARVYLERISPDWPALIGDRSRPIGERMSIFYRDYGSRIFDHDWMRIFMFSGLAGAELNKRYLNHLSKTLLEPILEEVRMAAPNTAEPTLEDLWSLHGGIVYLGIRQHIYQMPVPGDPQHEIDRAIARFLRSFDIEGP</sequence>
<dbReference type="EMBL" id="CP114029">
    <property type="protein sequence ID" value="WAP67726.1"/>
    <property type="molecule type" value="Genomic_DNA"/>
</dbReference>
<protein>
    <submittedName>
        <fullName evidence="5">TetR/AcrR family transcriptional regulator</fullName>
    </submittedName>
</protein>
<feature type="DNA-binding region" description="H-T-H motif" evidence="2">
    <location>
        <begin position="48"/>
        <end position="67"/>
    </location>
</feature>
<dbReference type="PANTHER" id="PTHR30055">
    <property type="entry name" value="HTH-TYPE TRANSCRIPTIONAL REGULATOR RUTR"/>
    <property type="match status" value="1"/>
</dbReference>
<organism evidence="5 6">
    <name type="scientific">Jiella pelagia</name>
    <dbReference type="NCBI Taxonomy" id="2986949"/>
    <lineage>
        <taxon>Bacteria</taxon>
        <taxon>Pseudomonadati</taxon>
        <taxon>Pseudomonadota</taxon>
        <taxon>Alphaproteobacteria</taxon>
        <taxon>Hyphomicrobiales</taxon>
        <taxon>Aurantimonadaceae</taxon>
        <taxon>Jiella</taxon>
    </lineage>
</organism>
<dbReference type="Gene3D" id="1.10.357.10">
    <property type="entry name" value="Tetracycline Repressor, domain 2"/>
    <property type="match status" value="1"/>
</dbReference>
<dbReference type="RefSeq" id="WP_268880190.1">
    <property type="nucleotide sequence ID" value="NZ_CP114029.1"/>
</dbReference>
<evidence type="ECO:0000259" key="4">
    <source>
        <dbReference type="PROSITE" id="PS50977"/>
    </source>
</evidence>
<evidence type="ECO:0000256" key="3">
    <source>
        <dbReference type="SAM" id="MobiDB-lite"/>
    </source>
</evidence>
<gene>
    <name evidence="5" type="ORF">OH818_19940</name>
</gene>
<proteinExistence type="predicted"/>
<evidence type="ECO:0000256" key="2">
    <source>
        <dbReference type="PROSITE-ProRule" id="PRU00335"/>
    </source>
</evidence>
<dbReference type="InterPro" id="IPR001647">
    <property type="entry name" value="HTH_TetR"/>
</dbReference>
<accession>A0ABY7BV96</accession>
<keyword evidence="6" id="KW-1185">Reference proteome</keyword>
<dbReference type="InterPro" id="IPR050109">
    <property type="entry name" value="HTH-type_TetR-like_transc_reg"/>
</dbReference>
<feature type="compositionally biased region" description="Basic and acidic residues" evidence="3">
    <location>
        <begin position="12"/>
        <end position="27"/>
    </location>
</feature>
<dbReference type="PROSITE" id="PS50977">
    <property type="entry name" value="HTH_TETR_2"/>
    <property type="match status" value="1"/>
</dbReference>
<feature type="region of interest" description="Disordered" evidence="3">
    <location>
        <begin position="1"/>
        <end position="27"/>
    </location>
</feature>
<feature type="domain" description="HTH tetR-type" evidence="4">
    <location>
        <begin position="26"/>
        <end position="85"/>
    </location>
</feature>
<evidence type="ECO:0000313" key="6">
    <source>
        <dbReference type="Proteomes" id="UP001164020"/>
    </source>
</evidence>
<name>A0ABY7BV96_9HYPH</name>
<keyword evidence="1 2" id="KW-0238">DNA-binding</keyword>
<reference evidence="5" key="1">
    <citation type="submission" date="2022-12" db="EMBL/GenBank/DDBJ databases">
        <title>Jiella pelagia sp. nov., isolated from phosphonate enriched culture of Northwest Pacific surface seawater.</title>
        <authorList>
            <person name="Shin D.Y."/>
            <person name="Hwang C.Y."/>
        </authorList>
    </citation>
    <scope>NUCLEOTIDE SEQUENCE</scope>
    <source>
        <strain evidence="5">HL-NP1</strain>
    </source>
</reference>
<dbReference type="Proteomes" id="UP001164020">
    <property type="component" value="Chromosome"/>
</dbReference>
<dbReference type="PANTHER" id="PTHR30055:SF181">
    <property type="entry name" value="BLR6905 PROTEIN"/>
    <property type="match status" value="1"/>
</dbReference>
<dbReference type="InterPro" id="IPR009057">
    <property type="entry name" value="Homeodomain-like_sf"/>
</dbReference>
<evidence type="ECO:0000313" key="5">
    <source>
        <dbReference type="EMBL" id="WAP67726.1"/>
    </source>
</evidence>